<organism evidence="9 10">
    <name type="scientific">Potamilus streckersoni</name>
    <dbReference type="NCBI Taxonomy" id="2493646"/>
    <lineage>
        <taxon>Eukaryota</taxon>
        <taxon>Metazoa</taxon>
        <taxon>Spiralia</taxon>
        <taxon>Lophotrochozoa</taxon>
        <taxon>Mollusca</taxon>
        <taxon>Bivalvia</taxon>
        <taxon>Autobranchia</taxon>
        <taxon>Heteroconchia</taxon>
        <taxon>Palaeoheterodonta</taxon>
        <taxon>Unionida</taxon>
        <taxon>Unionoidea</taxon>
        <taxon>Unionidae</taxon>
        <taxon>Ambleminae</taxon>
        <taxon>Lampsilini</taxon>
        <taxon>Potamilus</taxon>
    </lineage>
</organism>
<protein>
    <recommendedName>
        <fullName evidence="6">Small ribosomal subunit protein mS25</fullName>
    </recommendedName>
    <alternativeName>
        <fullName evidence="7">28S ribosomal protein S25, mitochondrial</fullName>
    </alternativeName>
</protein>
<dbReference type="InterPro" id="IPR007741">
    <property type="entry name" value="Ribosomal_mL43/mS25/NADH_DH"/>
</dbReference>
<keyword evidence="10" id="KW-1185">Reference proteome</keyword>
<proteinExistence type="inferred from homology"/>
<evidence type="ECO:0000256" key="5">
    <source>
        <dbReference type="ARBA" id="ARBA00023274"/>
    </source>
</evidence>
<keyword evidence="3" id="KW-0689">Ribosomal protein</keyword>
<dbReference type="Proteomes" id="UP001195483">
    <property type="component" value="Unassembled WGS sequence"/>
</dbReference>
<dbReference type="InterPro" id="IPR036249">
    <property type="entry name" value="Thioredoxin-like_sf"/>
</dbReference>
<dbReference type="PANTHER" id="PTHR13274:SF2">
    <property type="entry name" value="SMALL RIBOSOMAL SUBUNIT PROTEIN MS25"/>
    <property type="match status" value="1"/>
</dbReference>
<evidence type="ECO:0000256" key="7">
    <source>
        <dbReference type="ARBA" id="ARBA00035369"/>
    </source>
</evidence>
<dbReference type="EMBL" id="JAEAOA010001004">
    <property type="protein sequence ID" value="KAK3601720.1"/>
    <property type="molecule type" value="Genomic_DNA"/>
</dbReference>
<gene>
    <name evidence="9" type="ORF">CHS0354_016080</name>
</gene>
<dbReference type="GO" id="GO:0003735">
    <property type="term" value="F:structural constituent of ribosome"/>
    <property type="evidence" value="ECO:0007669"/>
    <property type="project" value="InterPro"/>
</dbReference>
<dbReference type="PANTHER" id="PTHR13274">
    <property type="entry name" value="MITOCHONDRIAL RIBOSOMAL PROTEIN S25"/>
    <property type="match status" value="1"/>
</dbReference>
<dbReference type="GO" id="GO:0005840">
    <property type="term" value="C:ribosome"/>
    <property type="evidence" value="ECO:0007669"/>
    <property type="project" value="UniProtKB-KW"/>
</dbReference>
<reference evidence="9" key="2">
    <citation type="journal article" date="2021" name="Genome Biol. Evol.">
        <title>Developing a high-quality reference genome for a parasitic bivalve with doubly uniparental inheritance (Bivalvia: Unionida).</title>
        <authorList>
            <person name="Smith C.H."/>
        </authorList>
    </citation>
    <scope>NUCLEOTIDE SEQUENCE</scope>
    <source>
        <strain evidence="9">CHS0354</strain>
        <tissue evidence="9">Mantle</tissue>
    </source>
</reference>
<evidence type="ECO:0000256" key="3">
    <source>
        <dbReference type="ARBA" id="ARBA00022980"/>
    </source>
</evidence>
<sequence>MPFMKGRAPVRRTLEYLNKGKLVFRESVKVMTINFNTNQEASRGAHEFIFWHLPQIQFKNPNVQILSFRNMTPSPFIQLFFGDGKRLLVDVDSRSRYDILSHIRKIAGKPDDVLQAEELTQQEKLNPGNFGSKCNRWCICEVPGQIPCPSIAPLPKQMRGKYIFKKRPIED</sequence>
<dbReference type="SMART" id="SM00916">
    <property type="entry name" value="L51_S25_CI-B8"/>
    <property type="match status" value="1"/>
</dbReference>
<evidence type="ECO:0000259" key="8">
    <source>
        <dbReference type="SMART" id="SM00916"/>
    </source>
</evidence>
<evidence type="ECO:0000256" key="6">
    <source>
        <dbReference type="ARBA" id="ARBA00035139"/>
    </source>
</evidence>
<dbReference type="Pfam" id="PF05047">
    <property type="entry name" value="L51_S25_CI-B8"/>
    <property type="match status" value="1"/>
</dbReference>
<name>A0AAE0T1V4_9BIVA</name>
<comment type="subcellular location">
    <subcellularLocation>
        <location evidence="1">Mitochondrion</location>
    </subcellularLocation>
</comment>
<feature type="domain" description="Ribosomal protein/NADH dehydrogenase" evidence="8">
    <location>
        <begin position="37"/>
        <end position="110"/>
    </location>
</feature>
<dbReference type="InterPro" id="IPR040049">
    <property type="entry name" value="Ribosomal_mS25/mL61"/>
</dbReference>
<dbReference type="SUPFAM" id="SSF52833">
    <property type="entry name" value="Thioredoxin-like"/>
    <property type="match status" value="1"/>
</dbReference>
<dbReference type="AlphaFoldDB" id="A0AAE0T1V4"/>
<keyword evidence="5" id="KW-0687">Ribonucleoprotein</keyword>
<evidence type="ECO:0000256" key="2">
    <source>
        <dbReference type="ARBA" id="ARBA00008046"/>
    </source>
</evidence>
<evidence type="ECO:0000256" key="4">
    <source>
        <dbReference type="ARBA" id="ARBA00023128"/>
    </source>
</evidence>
<comment type="similarity">
    <text evidence="2">Belongs to the mitochondrion-specific ribosomal protein mS25 family.</text>
</comment>
<reference evidence="9" key="3">
    <citation type="submission" date="2023-05" db="EMBL/GenBank/DDBJ databases">
        <authorList>
            <person name="Smith C.H."/>
        </authorList>
    </citation>
    <scope>NUCLEOTIDE SEQUENCE</scope>
    <source>
        <strain evidence="9">CHS0354</strain>
        <tissue evidence="9">Mantle</tissue>
    </source>
</reference>
<accession>A0AAE0T1V4</accession>
<dbReference type="GO" id="GO:0005739">
    <property type="term" value="C:mitochondrion"/>
    <property type="evidence" value="ECO:0007669"/>
    <property type="project" value="UniProtKB-SubCell"/>
</dbReference>
<keyword evidence="4" id="KW-0496">Mitochondrion</keyword>
<evidence type="ECO:0000256" key="1">
    <source>
        <dbReference type="ARBA" id="ARBA00004173"/>
    </source>
</evidence>
<reference evidence="9" key="1">
    <citation type="journal article" date="2021" name="Genome Biol. Evol.">
        <title>A High-Quality Reference Genome for a Parasitic Bivalve with Doubly Uniparental Inheritance (Bivalvia: Unionida).</title>
        <authorList>
            <person name="Smith C.H."/>
        </authorList>
    </citation>
    <scope>NUCLEOTIDE SEQUENCE</scope>
    <source>
        <strain evidence="9">CHS0354</strain>
    </source>
</reference>
<evidence type="ECO:0000313" key="10">
    <source>
        <dbReference type="Proteomes" id="UP001195483"/>
    </source>
</evidence>
<comment type="caution">
    <text evidence="9">The sequence shown here is derived from an EMBL/GenBank/DDBJ whole genome shotgun (WGS) entry which is preliminary data.</text>
</comment>
<dbReference type="GO" id="GO:1990904">
    <property type="term" value="C:ribonucleoprotein complex"/>
    <property type="evidence" value="ECO:0007669"/>
    <property type="project" value="UniProtKB-KW"/>
</dbReference>
<dbReference type="Gene3D" id="3.40.30.10">
    <property type="entry name" value="Glutaredoxin"/>
    <property type="match status" value="1"/>
</dbReference>
<evidence type="ECO:0000313" key="9">
    <source>
        <dbReference type="EMBL" id="KAK3601720.1"/>
    </source>
</evidence>